<protein>
    <recommendedName>
        <fullName evidence="7">Lipid-binding serum glycoprotein N-terminal domain-containing protein</fullName>
    </recommendedName>
</protein>
<dbReference type="Pfam" id="PF06585">
    <property type="entry name" value="JHBP"/>
    <property type="match status" value="1"/>
</dbReference>
<dbReference type="GO" id="GO:0007623">
    <property type="term" value="P:circadian rhythm"/>
    <property type="evidence" value="ECO:0007669"/>
    <property type="project" value="UniProtKB-ARBA"/>
</dbReference>
<evidence type="ECO:0000256" key="4">
    <source>
        <dbReference type="SAM" id="SignalP"/>
    </source>
</evidence>
<dbReference type="InterPro" id="IPR038606">
    <property type="entry name" value="To_sf"/>
</dbReference>
<evidence type="ECO:0008006" key="7">
    <source>
        <dbReference type="Google" id="ProtNLM"/>
    </source>
</evidence>
<keyword evidence="2" id="KW-0090">Biological rhythms</keyword>
<keyword evidence="1 4" id="KW-0732">Signal</keyword>
<feature type="signal peptide" evidence="4">
    <location>
        <begin position="1"/>
        <end position="25"/>
    </location>
</feature>
<dbReference type="OrthoDB" id="8183816at2759"/>
<dbReference type="FunFam" id="3.15.10.30:FF:000001">
    <property type="entry name" value="Takeout-like protein 1"/>
    <property type="match status" value="1"/>
</dbReference>
<dbReference type="PANTHER" id="PTHR11008">
    <property type="entry name" value="PROTEIN TAKEOUT-LIKE PROTEIN"/>
    <property type="match status" value="1"/>
</dbReference>
<gene>
    <name evidence="5" type="ORF">CLODIP_2_CD03251</name>
</gene>
<accession>A0A8S1BZ17</accession>
<dbReference type="Gene3D" id="3.15.10.30">
    <property type="entry name" value="Haemolymph juvenile hormone binding protein"/>
    <property type="match status" value="1"/>
</dbReference>
<dbReference type="Proteomes" id="UP000494165">
    <property type="component" value="Unassembled WGS sequence"/>
</dbReference>
<evidence type="ECO:0000256" key="3">
    <source>
        <dbReference type="ARBA" id="ARBA00060902"/>
    </source>
</evidence>
<dbReference type="SMART" id="SM00700">
    <property type="entry name" value="JHBP"/>
    <property type="match status" value="1"/>
</dbReference>
<dbReference type="PANTHER" id="PTHR11008:SF15">
    <property type="entry name" value="CIRCADIAN CLOCK-CONTROLLED PROTEIN"/>
    <property type="match status" value="1"/>
</dbReference>
<dbReference type="GO" id="GO:0005615">
    <property type="term" value="C:extracellular space"/>
    <property type="evidence" value="ECO:0007669"/>
    <property type="project" value="TreeGrafter"/>
</dbReference>
<evidence type="ECO:0000256" key="1">
    <source>
        <dbReference type="ARBA" id="ARBA00022729"/>
    </source>
</evidence>
<reference evidence="5 6" key="1">
    <citation type="submission" date="2020-04" db="EMBL/GenBank/DDBJ databases">
        <authorList>
            <person name="Alioto T."/>
            <person name="Alioto T."/>
            <person name="Gomez Garrido J."/>
        </authorList>
    </citation>
    <scope>NUCLEOTIDE SEQUENCE [LARGE SCALE GENOMIC DNA]</scope>
</reference>
<proteinExistence type="inferred from homology"/>
<organism evidence="5 6">
    <name type="scientific">Cloeon dipterum</name>
    <dbReference type="NCBI Taxonomy" id="197152"/>
    <lineage>
        <taxon>Eukaryota</taxon>
        <taxon>Metazoa</taxon>
        <taxon>Ecdysozoa</taxon>
        <taxon>Arthropoda</taxon>
        <taxon>Hexapoda</taxon>
        <taxon>Insecta</taxon>
        <taxon>Pterygota</taxon>
        <taxon>Palaeoptera</taxon>
        <taxon>Ephemeroptera</taxon>
        <taxon>Pisciforma</taxon>
        <taxon>Baetidae</taxon>
        <taxon>Cloeon</taxon>
    </lineage>
</organism>
<evidence type="ECO:0000313" key="6">
    <source>
        <dbReference type="Proteomes" id="UP000494165"/>
    </source>
</evidence>
<evidence type="ECO:0000313" key="5">
    <source>
        <dbReference type="EMBL" id="CAB3360920.1"/>
    </source>
</evidence>
<comment type="caution">
    <text evidence="5">The sequence shown here is derived from an EMBL/GenBank/DDBJ whole genome shotgun (WGS) entry which is preliminary data.</text>
</comment>
<feature type="chain" id="PRO_5035789480" description="Lipid-binding serum glycoprotein N-terminal domain-containing protein" evidence="4">
    <location>
        <begin position="26"/>
        <end position="254"/>
    </location>
</feature>
<sequence length="254" mass="28807">MQHTRGCKFLLFAAAGLLLIKSGSSQSGLVERLRQCNPFSEGFDECMVQVLNTLNYLFPTGVPELGIPPFDPFFASEVETSRQNPLFSFNLKLTNVTESGWTNSNVKKFTSDLPNNRVTVDQYWDDKRLSGGYVFDLKILGVFRMHNVGNWNLTLLGFNQKTTLRRPPGEYDEIGAPVTKVTVNIQDVNDLKLHISNLFHGRRIVEYTLDNLINATWRPFYPFTKGLVNELVGKAFTKIFTRAFQSVPLNLIYG</sequence>
<keyword evidence="6" id="KW-1185">Reference proteome</keyword>
<dbReference type="AlphaFoldDB" id="A0A8S1BZ17"/>
<comment type="similarity">
    <text evidence="3">Belongs to the TO family.</text>
</comment>
<name>A0A8S1BZ17_9INSE</name>
<evidence type="ECO:0000256" key="2">
    <source>
        <dbReference type="ARBA" id="ARBA00023108"/>
    </source>
</evidence>
<dbReference type="InterPro" id="IPR010562">
    <property type="entry name" value="Haemolymph_juvenile_hormone-bd"/>
</dbReference>
<dbReference type="EMBL" id="CADEPI010000004">
    <property type="protein sequence ID" value="CAB3360920.1"/>
    <property type="molecule type" value="Genomic_DNA"/>
</dbReference>